<dbReference type="PANTHER" id="PTHR14503:SF4">
    <property type="entry name" value="LARGE RIBOSOMAL SUBUNIT PROTEIN BL34M"/>
    <property type="match status" value="1"/>
</dbReference>
<protein>
    <recommendedName>
        <fullName evidence="7">Ribosomal protein L34</fullName>
    </recommendedName>
</protein>
<reference evidence="5 6" key="1">
    <citation type="journal article" date="2022" name="G3 (Bethesda)">
        <title>Whole-genome sequence and methylome profiling of the almond [Prunus dulcis (Mill.) D.A. Webb] cultivar 'Nonpareil'.</title>
        <authorList>
            <person name="D'Amico-Willman K.M."/>
            <person name="Ouma W.Z."/>
            <person name="Meulia T."/>
            <person name="Sideli G.M."/>
            <person name="Gradziel T.M."/>
            <person name="Fresnedo-Ramirez J."/>
        </authorList>
    </citation>
    <scope>NUCLEOTIDE SEQUENCE [LARGE SCALE GENOMIC DNA]</scope>
    <source>
        <strain evidence="5">Clone GOH B32 T37-40</strain>
    </source>
</reference>
<dbReference type="GO" id="GO:0005762">
    <property type="term" value="C:mitochondrial large ribosomal subunit"/>
    <property type="evidence" value="ECO:0007669"/>
    <property type="project" value="TreeGrafter"/>
</dbReference>
<evidence type="ECO:0000256" key="4">
    <source>
        <dbReference type="SAM" id="MobiDB-lite"/>
    </source>
</evidence>
<keyword evidence="6" id="KW-1185">Reference proteome</keyword>
<dbReference type="EMBL" id="JAJFAZ020000004">
    <property type="protein sequence ID" value="KAI5331311.1"/>
    <property type="molecule type" value="Genomic_DNA"/>
</dbReference>
<evidence type="ECO:0000313" key="6">
    <source>
        <dbReference type="Proteomes" id="UP001054821"/>
    </source>
</evidence>
<name>A0AAD4Z3F7_PRUDU</name>
<feature type="region of interest" description="Disordered" evidence="4">
    <location>
        <begin position="23"/>
        <end position="65"/>
    </location>
</feature>
<sequence>MFDSKWAGLAQSVTGRLGRVQSKPVVRGTLDKAKGRKTSSSSLGITQKERTEDEEEEEKEGGGKRMASITAMSLSPCLSSRGIQQAFTPSASLTFLTGSRTRKSSVSLNAATPRSSLLHCSFVPSSSLSFPSSFSGLSLGLDLSSSIGVGRRRGSGLVVRAGKAALCLTKRNRSRKSLARTHGFRRRMRTTGGRAILSDLVKSTLASTRWGIFTTNNSISA</sequence>
<evidence type="ECO:0000313" key="5">
    <source>
        <dbReference type="EMBL" id="KAI5331311.1"/>
    </source>
</evidence>
<dbReference type="GO" id="GO:0006412">
    <property type="term" value="P:translation"/>
    <property type="evidence" value="ECO:0007669"/>
    <property type="project" value="InterPro"/>
</dbReference>
<dbReference type="InterPro" id="IPR000271">
    <property type="entry name" value="Ribosomal_bL34"/>
</dbReference>
<dbReference type="PANTHER" id="PTHR14503">
    <property type="entry name" value="MITOCHONDRIAL RIBOSOMAL PROTEIN 34 FAMILY MEMBER"/>
    <property type="match status" value="1"/>
</dbReference>
<accession>A0AAD4Z3F7</accession>
<dbReference type="Proteomes" id="UP001054821">
    <property type="component" value="Chromosome 4"/>
</dbReference>
<keyword evidence="3" id="KW-0687">Ribonucleoprotein</keyword>
<evidence type="ECO:0000256" key="1">
    <source>
        <dbReference type="ARBA" id="ARBA00010111"/>
    </source>
</evidence>
<keyword evidence="2" id="KW-0689">Ribosomal protein</keyword>
<proteinExistence type="inferred from homology"/>
<gene>
    <name evidence="5" type="ORF">L3X38_021437</name>
</gene>
<comment type="similarity">
    <text evidence="1">Belongs to the bacterial ribosomal protein bL34 family.</text>
</comment>
<evidence type="ECO:0000256" key="3">
    <source>
        <dbReference type="ARBA" id="ARBA00023274"/>
    </source>
</evidence>
<dbReference type="AlphaFoldDB" id="A0AAD4Z3F7"/>
<evidence type="ECO:0008006" key="7">
    <source>
        <dbReference type="Google" id="ProtNLM"/>
    </source>
</evidence>
<organism evidence="5 6">
    <name type="scientific">Prunus dulcis</name>
    <name type="common">Almond</name>
    <name type="synonym">Amygdalus dulcis</name>
    <dbReference type="NCBI Taxonomy" id="3755"/>
    <lineage>
        <taxon>Eukaryota</taxon>
        <taxon>Viridiplantae</taxon>
        <taxon>Streptophyta</taxon>
        <taxon>Embryophyta</taxon>
        <taxon>Tracheophyta</taxon>
        <taxon>Spermatophyta</taxon>
        <taxon>Magnoliopsida</taxon>
        <taxon>eudicotyledons</taxon>
        <taxon>Gunneridae</taxon>
        <taxon>Pentapetalae</taxon>
        <taxon>rosids</taxon>
        <taxon>fabids</taxon>
        <taxon>Rosales</taxon>
        <taxon>Rosaceae</taxon>
        <taxon>Amygdaloideae</taxon>
        <taxon>Amygdaleae</taxon>
        <taxon>Prunus</taxon>
    </lineage>
</organism>
<evidence type="ECO:0000256" key="2">
    <source>
        <dbReference type="ARBA" id="ARBA00022980"/>
    </source>
</evidence>
<dbReference type="GO" id="GO:0003735">
    <property type="term" value="F:structural constituent of ribosome"/>
    <property type="evidence" value="ECO:0007669"/>
    <property type="project" value="InterPro"/>
</dbReference>
<comment type="caution">
    <text evidence="5">The sequence shown here is derived from an EMBL/GenBank/DDBJ whole genome shotgun (WGS) entry which is preliminary data.</text>
</comment>
<dbReference type="Gene3D" id="1.10.287.3980">
    <property type="match status" value="1"/>
</dbReference>